<evidence type="ECO:0008006" key="9">
    <source>
        <dbReference type="Google" id="ProtNLM"/>
    </source>
</evidence>
<dbReference type="KEGG" id="spu:593435"/>
<dbReference type="FunCoup" id="A0A7M7THG1">
    <property type="interactions" value="3"/>
</dbReference>
<feature type="transmembrane region" description="Helical" evidence="6">
    <location>
        <begin position="6"/>
        <end position="27"/>
    </location>
</feature>
<evidence type="ECO:0000256" key="2">
    <source>
        <dbReference type="ARBA" id="ARBA00005731"/>
    </source>
</evidence>
<reference evidence="7" key="2">
    <citation type="submission" date="2021-01" db="UniProtKB">
        <authorList>
            <consortium name="EnsemblMetazoa"/>
        </authorList>
    </citation>
    <scope>IDENTIFICATION</scope>
</reference>
<feature type="transmembrane region" description="Helical" evidence="6">
    <location>
        <begin position="63"/>
        <end position="83"/>
    </location>
</feature>
<dbReference type="PANTHER" id="PTHR16119:SF17">
    <property type="entry name" value="TRANSMEMBRANE PROTEIN 144"/>
    <property type="match status" value="1"/>
</dbReference>
<sequence>MGSGISSNTAGFIGSAVAIVGFGSNFVPVKHVETGDGVFFQWIMCSGIWFVGLMINLFRYSPIFYPLSMLGGFLWATGNIMVVPILKTIGLGPGLLIWASVNMIAGWASGHFGWFGLNKDVLTRPTLNYIGFALAFMRLVIFVWVKPDPVGLKQKKLGSSTSASSSNDNNPLLNDDQHAVNVSQEGSHEAIDQPSSTDASWVDNLSTLQKRIVGCVLSTISGVLYGFNFIPCLWIQDNVKGASQEGLDYVFAHFCGIYATSTAYFLIYSAYKQNKPQYSQSLVLPSLVCGAMWAVAQAGWFVANTNLSESVAFPIVTTGPSILAGLWSVFYFREIRGLKNYILLVIAFTVATAGVVCTAFSKV</sequence>
<feature type="transmembrane region" description="Helical" evidence="6">
    <location>
        <begin position="282"/>
        <end position="300"/>
    </location>
</feature>
<dbReference type="GO" id="GO:0015144">
    <property type="term" value="F:carbohydrate transmembrane transporter activity"/>
    <property type="evidence" value="ECO:0007669"/>
    <property type="project" value="InterPro"/>
</dbReference>
<comment type="similarity">
    <text evidence="2">Belongs to the TMEM144 family.</text>
</comment>
<dbReference type="Pfam" id="PF07857">
    <property type="entry name" value="TMEM144"/>
    <property type="match status" value="1"/>
</dbReference>
<evidence type="ECO:0000256" key="3">
    <source>
        <dbReference type="ARBA" id="ARBA00022692"/>
    </source>
</evidence>
<feature type="transmembrane region" description="Helical" evidence="6">
    <location>
        <begin position="312"/>
        <end position="332"/>
    </location>
</feature>
<evidence type="ECO:0000313" key="7">
    <source>
        <dbReference type="EnsemblMetazoa" id="XP_798001"/>
    </source>
</evidence>
<keyword evidence="4 6" id="KW-1133">Transmembrane helix</keyword>
<dbReference type="InParanoid" id="A0A7M7THG1"/>
<dbReference type="AlphaFoldDB" id="A0A7M7THG1"/>
<comment type="subcellular location">
    <subcellularLocation>
        <location evidence="1">Membrane</location>
        <topology evidence="1">Multi-pass membrane protein</topology>
    </subcellularLocation>
</comment>
<accession>A0A7M7THG1</accession>
<organism evidence="7 8">
    <name type="scientific">Strongylocentrotus purpuratus</name>
    <name type="common">Purple sea urchin</name>
    <dbReference type="NCBI Taxonomy" id="7668"/>
    <lineage>
        <taxon>Eukaryota</taxon>
        <taxon>Metazoa</taxon>
        <taxon>Echinodermata</taxon>
        <taxon>Eleutherozoa</taxon>
        <taxon>Echinozoa</taxon>
        <taxon>Echinoidea</taxon>
        <taxon>Euechinoidea</taxon>
        <taxon>Echinacea</taxon>
        <taxon>Camarodonta</taxon>
        <taxon>Echinidea</taxon>
        <taxon>Strongylocentrotidae</taxon>
        <taxon>Strongylocentrotus</taxon>
    </lineage>
</organism>
<dbReference type="InterPro" id="IPR012435">
    <property type="entry name" value="TMEM144"/>
</dbReference>
<dbReference type="OMA" id="FCHFSGI"/>
<feature type="transmembrane region" description="Helical" evidence="6">
    <location>
        <begin position="39"/>
        <end position="57"/>
    </location>
</feature>
<feature type="transmembrane region" description="Helical" evidence="6">
    <location>
        <begin position="212"/>
        <end position="230"/>
    </location>
</feature>
<dbReference type="GeneID" id="593435"/>
<dbReference type="Proteomes" id="UP000007110">
    <property type="component" value="Unassembled WGS sequence"/>
</dbReference>
<evidence type="ECO:0000256" key="5">
    <source>
        <dbReference type="ARBA" id="ARBA00023136"/>
    </source>
</evidence>
<dbReference type="InterPro" id="IPR010651">
    <property type="entry name" value="Sugar_transport"/>
</dbReference>
<evidence type="ECO:0000256" key="4">
    <source>
        <dbReference type="ARBA" id="ARBA00022989"/>
    </source>
</evidence>
<feature type="transmembrane region" description="Helical" evidence="6">
    <location>
        <begin position="250"/>
        <end position="270"/>
    </location>
</feature>
<evidence type="ECO:0000256" key="1">
    <source>
        <dbReference type="ARBA" id="ARBA00004141"/>
    </source>
</evidence>
<dbReference type="PANTHER" id="PTHR16119">
    <property type="entry name" value="TRANSMEMBRANE PROTEIN 144"/>
    <property type="match status" value="1"/>
</dbReference>
<feature type="transmembrane region" description="Helical" evidence="6">
    <location>
        <begin position="341"/>
        <end position="361"/>
    </location>
</feature>
<dbReference type="RefSeq" id="XP_798001.1">
    <property type="nucleotide sequence ID" value="XM_792908.5"/>
</dbReference>
<keyword evidence="5 6" id="KW-0472">Membrane</keyword>
<keyword evidence="3 6" id="KW-0812">Transmembrane</keyword>
<reference evidence="8" key="1">
    <citation type="submission" date="2015-02" db="EMBL/GenBank/DDBJ databases">
        <title>Genome sequencing for Strongylocentrotus purpuratus.</title>
        <authorList>
            <person name="Murali S."/>
            <person name="Liu Y."/>
            <person name="Vee V."/>
            <person name="English A."/>
            <person name="Wang M."/>
            <person name="Skinner E."/>
            <person name="Han Y."/>
            <person name="Muzny D.M."/>
            <person name="Worley K.C."/>
            <person name="Gibbs R.A."/>
        </authorList>
    </citation>
    <scope>NUCLEOTIDE SEQUENCE</scope>
</reference>
<dbReference type="OrthoDB" id="426527at2759"/>
<dbReference type="EnsemblMetazoa" id="XM_792908">
    <property type="protein sequence ID" value="XP_798001"/>
    <property type="gene ID" value="LOC593435"/>
</dbReference>
<feature type="transmembrane region" description="Helical" evidence="6">
    <location>
        <begin position="95"/>
        <end position="115"/>
    </location>
</feature>
<name>A0A7M7THG1_STRPU</name>
<evidence type="ECO:0000313" key="8">
    <source>
        <dbReference type="Proteomes" id="UP000007110"/>
    </source>
</evidence>
<evidence type="ECO:0000256" key="6">
    <source>
        <dbReference type="SAM" id="Phobius"/>
    </source>
</evidence>
<protein>
    <recommendedName>
        <fullName evidence="9">Transmembrane protein 144</fullName>
    </recommendedName>
</protein>
<proteinExistence type="inferred from homology"/>
<keyword evidence="8" id="KW-1185">Reference proteome</keyword>
<dbReference type="GO" id="GO:0016020">
    <property type="term" value="C:membrane"/>
    <property type="evidence" value="ECO:0007669"/>
    <property type="project" value="UniProtKB-SubCell"/>
</dbReference>